<accession>A0A9N9CJ08</accession>
<sequence>MTMKLSGKVEKKTKLRQPALKFLDIAQTSKVFRGVVVAANCLDKAKVGGGPNKNKTICAECGATRPGGLAGATWDVVHGYPFCSDGCTTSFFQKLKQKYIQQIKNLDKLTEEEKRDFIDQIENGLPGNFDNILQQAKIINQNRGGNDLFSEIQKAIQEIEAELLKEPVITSEELDADSPIGWKEELESVSGLADLNNKKEIILKAIKEKRALKTKTPLKIFLQQIIQQIKSELNKKPKLQELDPSQYEKTKISLLDQQLKDEGLNDSNMDEETKAALKEAKQNPTPENITKAEEKIHQNGANNNLDNLLTQTLNKLKKGNLTESEKQAAISKIIEFILSENKYQREAYKLKKSKVDALLAELRGEKNNQEGVPLTRVIIITALIVLPLIIVFILIRRARRRRLN</sequence>
<dbReference type="EMBL" id="CAJVPI010001226">
    <property type="protein sequence ID" value="CAG8601737.1"/>
    <property type="molecule type" value="Genomic_DNA"/>
</dbReference>
<feature type="transmembrane region" description="Helical" evidence="1">
    <location>
        <begin position="377"/>
        <end position="395"/>
    </location>
</feature>
<keyword evidence="1" id="KW-0472">Membrane</keyword>
<evidence type="ECO:0000313" key="3">
    <source>
        <dbReference type="Proteomes" id="UP000789739"/>
    </source>
</evidence>
<protein>
    <submittedName>
        <fullName evidence="2">4685_t:CDS:1</fullName>
    </submittedName>
</protein>
<keyword evidence="1" id="KW-0812">Transmembrane</keyword>
<proteinExistence type="predicted"/>
<gene>
    <name evidence="2" type="ORF">PBRASI_LOCUS7680</name>
</gene>
<dbReference type="Proteomes" id="UP000789739">
    <property type="component" value="Unassembled WGS sequence"/>
</dbReference>
<keyword evidence="3" id="KW-1185">Reference proteome</keyword>
<organism evidence="2 3">
    <name type="scientific">Paraglomus brasilianum</name>
    <dbReference type="NCBI Taxonomy" id="144538"/>
    <lineage>
        <taxon>Eukaryota</taxon>
        <taxon>Fungi</taxon>
        <taxon>Fungi incertae sedis</taxon>
        <taxon>Mucoromycota</taxon>
        <taxon>Glomeromycotina</taxon>
        <taxon>Glomeromycetes</taxon>
        <taxon>Paraglomerales</taxon>
        <taxon>Paraglomeraceae</taxon>
        <taxon>Paraglomus</taxon>
    </lineage>
</organism>
<dbReference type="Gene3D" id="1.20.5.420">
    <property type="entry name" value="Immunoglobulin FC, subunit C"/>
    <property type="match status" value="1"/>
</dbReference>
<name>A0A9N9CJ08_9GLOM</name>
<dbReference type="AlphaFoldDB" id="A0A9N9CJ08"/>
<keyword evidence="1" id="KW-1133">Transmembrane helix</keyword>
<evidence type="ECO:0000313" key="2">
    <source>
        <dbReference type="EMBL" id="CAG8601737.1"/>
    </source>
</evidence>
<evidence type="ECO:0000256" key="1">
    <source>
        <dbReference type="SAM" id="Phobius"/>
    </source>
</evidence>
<comment type="caution">
    <text evidence="2">The sequence shown here is derived from an EMBL/GenBank/DDBJ whole genome shotgun (WGS) entry which is preliminary data.</text>
</comment>
<reference evidence="2" key="1">
    <citation type="submission" date="2021-06" db="EMBL/GenBank/DDBJ databases">
        <authorList>
            <person name="Kallberg Y."/>
            <person name="Tangrot J."/>
            <person name="Rosling A."/>
        </authorList>
    </citation>
    <scope>NUCLEOTIDE SEQUENCE</scope>
    <source>
        <strain evidence="2">BR232B</strain>
    </source>
</reference>
<dbReference type="OrthoDB" id="2443419at2759"/>